<keyword evidence="2" id="KW-0539">Nucleus</keyword>
<dbReference type="AlphaFoldDB" id="A0A7R9J099"/>
<evidence type="ECO:0000259" key="4">
    <source>
        <dbReference type="Pfam" id="PF25458"/>
    </source>
</evidence>
<accession>A0A7R9J099</accession>
<dbReference type="GO" id="GO:0032039">
    <property type="term" value="C:integrator complex"/>
    <property type="evidence" value="ECO:0007669"/>
    <property type="project" value="TreeGrafter"/>
</dbReference>
<dbReference type="InterPro" id="IPR057412">
    <property type="entry name" value="INTS4_C"/>
</dbReference>
<dbReference type="Pfam" id="PF25458">
    <property type="entry name" value="INTS4_C"/>
    <property type="match status" value="1"/>
</dbReference>
<sequence length="1123" mass="125919">MAAVLKKRALAEYSQTIQEEPPKPVKKLRLVKKLTLGNSAIVYIGLLEKSKSSNDALQVLVRIADCLKFEEEDIPDVIKKLSEYFQYEVVSTVRAKILALFADISKEQGADIPSITEELISLLKKEESHKVLAQGVSALLKIGRLQPDNQGLHQKIVQVAIQRLKDTSHLVKCTSLELIGDLLPVGATVETSPGSIMRLVGDYTHSDEGRVRSAAFRAMMTLHGRGLTLDPSVYSEACLALKDDYEIVRQEALRLVWVLGRTYPENIIVLPSSDEEVRLVDDAFGKLCNMINDLSMNVRTLAAEKLGSMTLVSPKFLHQTLDKKLMSNMRKKRSAHERAWESITSGEWASGKNWSDDAPREVIDAESVSLMSSGSCGAFVHGLEDEFLEDPLEHFLICVVEVRYASVESVCQLSLDNPQFAHMSLDFLVDMFNDEIEEVRIKAIDSLTRISRHIVLREDQLETILGALKDFSMDVREGLHKMLASCRLSSKNCLQMCVESLLENLKKYPMDRRSTWHCLQKIGQSHPELTLPLVPELLAIHPFFDTPEPDVEDPAYVCILILVFNAAQQSPTMLQLFEEHTLKHYSYLRDTMPTLVPALKVLVGSSRPADPAPLSTGSAQYLSDILARIETAPSSCVRRELMEACRHDLSRLATIDRAIPGALQFSALYISSQLLMIDILSNKLWSNPSALASQQGNVVKNCISQLLSQCLKLQHLYVGLNTEDLSCVKQFKLKALALQLVYIVRGSNFSALALCEHFLETVEDTQRYLSEHEVQPEAFTSSLFKELGLLEDTKPGPVARCLLPLLQVSTPAPLPHTNIKIRSSMAVISEPTGDLETALKFTAGLVLGVHCDALLHNIQDISTLRIKVKYPDQQTHLLVPRPTDLRPLEPPDHRLLTTILLSHHVWTEACIVEVSLALDVARAESGLAGRKVLSSGSMRSDDPWVLDLCRPVKEALSVTRKVEVKKNLDGLKPENDATTPVQQSNSIFKDEPGIILENLMNAYDASVSTVNHCLGWEKQLPNALSRHLELELKVPEKSEWERMIPPTRNQTKPEEPMCLQHLEVHKGLSFEDILNAQQDEECRKIQKLWKTLRGGQSTNMKDVNFWNTHPVKDRQFLRRTDKE</sequence>
<dbReference type="SUPFAM" id="SSF48371">
    <property type="entry name" value="ARM repeat"/>
    <property type="match status" value="1"/>
</dbReference>
<feature type="domain" description="INTS4 8 helical bundle" evidence="3">
    <location>
        <begin position="620"/>
        <end position="818"/>
    </location>
</feature>
<protein>
    <submittedName>
        <fullName evidence="5">(California timema) hypothetical protein</fullName>
    </submittedName>
</protein>
<dbReference type="PANTHER" id="PTHR20938:SF0">
    <property type="entry name" value="INTEGRATOR COMPLEX SUBUNIT 4"/>
    <property type="match status" value="1"/>
</dbReference>
<evidence type="ECO:0000259" key="3">
    <source>
        <dbReference type="Pfam" id="PF24493"/>
    </source>
</evidence>
<name>A0A7R9J099_TIMCA</name>
<feature type="domain" description="Integrator complex subunit 4/Protein SIEL C-terminal Ig-like" evidence="4">
    <location>
        <begin position="827"/>
        <end position="953"/>
    </location>
</feature>
<proteinExistence type="predicted"/>
<dbReference type="Gene3D" id="1.25.10.10">
    <property type="entry name" value="Leucine-rich Repeat Variant"/>
    <property type="match status" value="2"/>
</dbReference>
<evidence type="ECO:0000256" key="2">
    <source>
        <dbReference type="ARBA" id="ARBA00023242"/>
    </source>
</evidence>
<comment type="subcellular location">
    <subcellularLocation>
        <location evidence="1">Nucleus</location>
    </subcellularLocation>
</comment>
<dbReference type="InterPro" id="IPR056235">
    <property type="entry name" value="INTS4_8HBD"/>
</dbReference>
<reference evidence="5" key="1">
    <citation type="submission" date="2020-11" db="EMBL/GenBank/DDBJ databases">
        <authorList>
            <person name="Tran Van P."/>
        </authorList>
    </citation>
    <scope>NUCLEOTIDE SEQUENCE</scope>
</reference>
<dbReference type="PANTHER" id="PTHR20938">
    <property type="entry name" value="INTEGRATOR COMPLEX SUBUNIT 4"/>
    <property type="match status" value="1"/>
</dbReference>
<gene>
    <name evidence="5" type="ORF">TCMB3V08_LOCUS2965</name>
</gene>
<organism evidence="5">
    <name type="scientific">Timema californicum</name>
    <name type="common">California timema</name>
    <name type="synonym">Walking stick</name>
    <dbReference type="NCBI Taxonomy" id="61474"/>
    <lineage>
        <taxon>Eukaryota</taxon>
        <taxon>Metazoa</taxon>
        <taxon>Ecdysozoa</taxon>
        <taxon>Arthropoda</taxon>
        <taxon>Hexapoda</taxon>
        <taxon>Insecta</taxon>
        <taxon>Pterygota</taxon>
        <taxon>Neoptera</taxon>
        <taxon>Polyneoptera</taxon>
        <taxon>Phasmatodea</taxon>
        <taxon>Timematodea</taxon>
        <taxon>Timematoidea</taxon>
        <taxon>Timematidae</taxon>
        <taxon>Timema</taxon>
    </lineage>
</organism>
<dbReference type="InterPro" id="IPR016024">
    <property type="entry name" value="ARM-type_fold"/>
</dbReference>
<dbReference type="InterPro" id="IPR011989">
    <property type="entry name" value="ARM-like"/>
</dbReference>
<evidence type="ECO:0000256" key="1">
    <source>
        <dbReference type="ARBA" id="ARBA00004123"/>
    </source>
</evidence>
<dbReference type="EMBL" id="OE179975">
    <property type="protein sequence ID" value="CAD7570260.1"/>
    <property type="molecule type" value="Genomic_DNA"/>
</dbReference>
<dbReference type="GO" id="GO:0016180">
    <property type="term" value="P:snRNA processing"/>
    <property type="evidence" value="ECO:0007669"/>
    <property type="project" value="TreeGrafter"/>
</dbReference>
<evidence type="ECO:0000313" key="5">
    <source>
        <dbReference type="EMBL" id="CAD7570260.1"/>
    </source>
</evidence>
<dbReference type="Pfam" id="PF24493">
    <property type="entry name" value="INTS4_8HBD"/>
    <property type="match status" value="1"/>
</dbReference>